<dbReference type="PROSITE" id="PS50287">
    <property type="entry name" value="SRCR_2"/>
    <property type="match status" value="4"/>
</dbReference>
<feature type="disulfide bond" evidence="9">
    <location>
        <begin position="504"/>
        <end position="565"/>
    </location>
</feature>
<dbReference type="GO" id="GO:0016020">
    <property type="term" value="C:membrane"/>
    <property type="evidence" value="ECO:0007669"/>
    <property type="project" value="UniProtKB-SubCell"/>
</dbReference>
<feature type="region of interest" description="Disordered" evidence="10">
    <location>
        <begin position="1"/>
        <end position="20"/>
    </location>
</feature>
<dbReference type="InterPro" id="IPR001190">
    <property type="entry name" value="SRCR"/>
</dbReference>
<keyword evidence="6" id="KW-0472">Membrane</keyword>
<dbReference type="PANTHER" id="PTHR45817:SF4">
    <property type="entry name" value="LYSYL OXIDASE-LIKE-RELATED"/>
    <property type="match status" value="1"/>
</dbReference>
<dbReference type="SUPFAM" id="SSF56487">
    <property type="entry name" value="SRCR-like"/>
    <property type="match status" value="4"/>
</dbReference>
<organism evidence="12 13">
    <name type="scientific">Batillaria attramentaria</name>
    <dbReference type="NCBI Taxonomy" id="370345"/>
    <lineage>
        <taxon>Eukaryota</taxon>
        <taxon>Metazoa</taxon>
        <taxon>Spiralia</taxon>
        <taxon>Lophotrochozoa</taxon>
        <taxon>Mollusca</taxon>
        <taxon>Gastropoda</taxon>
        <taxon>Caenogastropoda</taxon>
        <taxon>Sorbeoconcha</taxon>
        <taxon>Cerithioidea</taxon>
        <taxon>Batillariidae</taxon>
        <taxon>Batillaria</taxon>
    </lineage>
</organism>
<feature type="disulfide bond" evidence="9">
    <location>
        <begin position="427"/>
        <end position="437"/>
    </location>
</feature>
<feature type="domain" description="SRCR" evidence="11">
    <location>
        <begin position="169"/>
        <end position="270"/>
    </location>
</feature>
<gene>
    <name evidence="12" type="ORF">BaRGS_00040422</name>
</gene>
<evidence type="ECO:0000256" key="10">
    <source>
        <dbReference type="SAM" id="MobiDB-lite"/>
    </source>
</evidence>
<proteinExistence type="predicted"/>
<dbReference type="Proteomes" id="UP001519460">
    <property type="component" value="Unassembled WGS sequence"/>
</dbReference>
<dbReference type="SMART" id="SM00202">
    <property type="entry name" value="SR"/>
    <property type="match status" value="4"/>
</dbReference>
<evidence type="ECO:0000313" key="12">
    <source>
        <dbReference type="EMBL" id="KAK7444250.1"/>
    </source>
</evidence>
<feature type="disulfide bond" evidence="9">
    <location>
        <begin position="537"/>
        <end position="547"/>
    </location>
</feature>
<dbReference type="PANTHER" id="PTHR45817">
    <property type="entry name" value="LYSYL OXIDASE-LIKE-RELATED"/>
    <property type="match status" value="1"/>
</dbReference>
<evidence type="ECO:0000256" key="2">
    <source>
        <dbReference type="ARBA" id="ARBA00022692"/>
    </source>
</evidence>
<dbReference type="EMBL" id="JACVVK020000808">
    <property type="protein sequence ID" value="KAK7444250.1"/>
    <property type="molecule type" value="Genomic_DNA"/>
</dbReference>
<evidence type="ECO:0000256" key="6">
    <source>
        <dbReference type="ARBA" id="ARBA00023136"/>
    </source>
</evidence>
<evidence type="ECO:0000256" key="8">
    <source>
        <dbReference type="ARBA" id="ARBA00023180"/>
    </source>
</evidence>
<evidence type="ECO:0000256" key="9">
    <source>
        <dbReference type="PROSITE-ProRule" id="PRU00196"/>
    </source>
</evidence>
<comment type="caution">
    <text evidence="9">Lacks conserved residue(s) required for the propagation of feature annotation.</text>
</comment>
<accession>A0ABD0J0Y8</accession>
<evidence type="ECO:0000256" key="4">
    <source>
        <dbReference type="ARBA" id="ARBA00022737"/>
    </source>
</evidence>
<comment type="subcellular location">
    <subcellularLocation>
        <location evidence="1">Membrane</location>
        <topology evidence="1">Single-pass membrane protein</topology>
    </subcellularLocation>
</comment>
<name>A0ABD0J0Y8_9CAEN</name>
<dbReference type="PROSITE" id="PS00420">
    <property type="entry name" value="SRCR_1"/>
    <property type="match status" value="2"/>
</dbReference>
<keyword evidence="5" id="KW-1133">Transmembrane helix</keyword>
<evidence type="ECO:0000259" key="11">
    <source>
        <dbReference type="PROSITE" id="PS50287"/>
    </source>
</evidence>
<sequence length="582" mass="62381">LTRGGGTTGKPTPGLVKSRGSVSAHVETSQAGSAQRLAQLWKYKAENNINFCKTVVRRQEEGGRYFTPAETLREGRCSRNVFLADVLNTRRISSVFVVKGLCNLDFQENQETKQRKNSECKWHGANIGIAWLSGGDKLRGSNMVTSLRIAFVFCFICVFHVHGQQEGSVRLRGGDRPTNGRVEIFHNNTWGTICDDGWGTQEARVVCRQLGHAGHEYQARGRAYYGAGQGTIQLDDMSCLGTESTLSQCSHRAWGTSNCNHNEDAGVDCDVGTAGTADPIRLVGGTNNYEGRVEIQHGGNWGTICDDHWDDKAAQVACKQLGLTGTIGIPLTSAYFSNGTGNTGLSILLDDVACTGTESGISACNHKPWGSNNCQHREDAGLICLRPPPSGVNMQVRLAGGLNNGTVISASRYRGGRGPIWLDDVRCAGTEPSLVNCTIKPWGVNDCSHAEDVAVACTQPANADHIVATLDGGGTRGRLLATVNGQQGTVCDDYATNGIAMVVCRELGFNTTNPIVTKVPSSAGPTSLPIVMDHVRCVGTESSLAGCRYSKTNNCNHREDLGVDCQVGELLVLLSRKKHAEA</sequence>
<evidence type="ECO:0000256" key="5">
    <source>
        <dbReference type="ARBA" id="ARBA00022989"/>
    </source>
</evidence>
<evidence type="ECO:0000256" key="3">
    <source>
        <dbReference type="ARBA" id="ARBA00022729"/>
    </source>
</evidence>
<feature type="non-terminal residue" evidence="12">
    <location>
        <position position="1"/>
    </location>
</feature>
<dbReference type="InterPro" id="IPR050912">
    <property type="entry name" value="LOX-like_protein"/>
</dbReference>
<dbReference type="AlphaFoldDB" id="A0ABD0J0Y8"/>
<keyword evidence="7 9" id="KW-1015">Disulfide bond</keyword>
<feature type="domain" description="SRCR" evidence="11">
    <location>
        <begin position="468"/>
        <end position="566"/>
    </location>
</feature>
<feature type="disulfide bond" evidence="9">
    <location>
        <begin position="491"/>
        <end position="555"/>
    </location>
</feature>
<feature type="disulfide bond" evidence="9">
    <location>
        <begin position="239"/>
        <end position="249"/>
    </location>
</feature>
<dbReference type="PRINTS" id="PR00258">
    <property type="entry name" value="SPERACTRCPTR"/>
</dbReference>
<evidence type="ECO:0000313" key="13">
    <source>
        <dbReference type="Proteomes" id="UP001519460"/>
    </source>
</evidence>
<keyword evidence="13" id="KW-1185">Reference proteome</keyword>
<dbReference type="FunFam" id="3.10.250.10:FF:000016">
    <property type="entry name" value="Scavenger receptor cysteine-rich protein type 12"/>
    <property type="match status" value="1"/>
</dbReference>
<feature type="domain" description="SRCR" evidence="11">
    <location>
        <begin position="280"/>
        <end position="385"/>
    </location>
</feature>
<protein>
    <recommendedName>
        <fullName evidence="11">SRCR domain-containing protein</fullName>
    </recommendedName>
</protein>
<reference evidence="12 13" key="1">
    <citation type="journal article" date="2023" name="Sci. Data">
        <title>Genome assembly of the Korean intertidal mud-creeper Batillaria attramentaria.</title>
        <authorList>
            <person name="Patra A.K."/>
            <person name="Ho P.T."/>
            <person name="Jun S."/>
            <person name="Lee S.J."/>
            <person name="Kim Y."/>
            <person name="Won Y.J."/>
        </authorList>
    </citation>
    <scope>NUCLEOTIDE SEQUENCE [LARGE SCALE GENOMIC DNA]</scope>
    <source>
        <strain evidence="12">Wonlab-2016</strain>
    </source>
</reference>
<dbReference type="FunFam" id="3.10.250.10:FF:000006">
    <property type="entry name" value="neurotrypsin isoform X2"/>
    <property type="match status" value="1"/>
</dbReference>
<keyword evidence="8" id="KW-0325">Glycoprotein</keyword>
<feature type="disulfide bond" evidence="9">
    <location>
        <begin position="354"/>
        <end position="364"/>
    </location>
</feature>
<evidence type="ECO:0000256" key="7">
    <source>
        <dbReference type="ARBA" id="ARBA00023157"/>
    </source>
</evidence>
<dbReference type="InterPro" id="IPR036772">
    <property type="entry name" value="SRCR-like_dom_sf"/>
</dbReference>
<keyword evidence="3" id="KW-0732">Signal</keyword>
<keyword evidence="4" id="KW-0677">Repeat</keyword>
<feature type="domain" description="SRCR" evidence="11">
    <location>
        <begin position="402"/>
        <end position="458"/>
    </location>
</feature>
<dbReference type="Gene3D" id="3.10.250.10">
    <property type="entry name" value="SRCR-like domain"/>
    <property type="match status" value="4"/>
</dbReference>
<evidence type="ECO:0000256" key="1">
    <source>
        <dbReference type="ARBA" id="ARBA00004167"/>
    </source>
</evidence>
<comment type="caution">
    <text evidence="12">The sequence shown here is derived from an EMBL/GenBank/DDBJ whole genome shotgun (WGS) entry which is preliminary data.</text>
</comment>
<dbReference type="FunFam" id="3.10.250.10:FF:000011">
    <property type="entry name" value="Scavenger receptor class A member 5"/>
    <property type="match status" value="1"/>
</dbReference>
<keyword evidence="2" id="KW-0812">Transmembrane</keyword>
<dbReference type="Pfam" id="PF00530">
    <property type="entry name" value="SRCR"/>
    <property type="match status" value="4"/>
</dbReference>